<name>A0A375IVM8_9BURK</name>
<feature type="transmembrane region" description="Helical" evidence="2">
    <location>
        <begin position="36"/>
        <end position="58"/>
    </location>
</feature>
<feature type="compositionally biased region" description="Low complexity" evidence="1">
    <location>
        <begin position="71"/>
        <end position="84"/>
    </location>
</feature>
<feature type="region of interest" description="Disordered" evidence="1">
    <location>
        <begin position="69"/>
        <end position="89"/>
    </location>
</feature>
<evidence type="ECO:0008006" key="5">
    <source>
        <dbReference type="Google" id="ProtNLM"/>
    </source>
</evidence>
<sequence>MGVQDRDYMYERRDGVRQPPASGPRRRPSRRSGDEWVVGGTLIPAVVILLGLLAIPLWKVFGPRDFRPPDASASSQAGGQPASSLPNPLQGILPAIGDKSARLPEVMSFAKPAQPFPPSGSVISYQDLTGQKTAGFSIDTSGTGAVLHAIKVEEWNTQRPVLVTFVPGGSLAKVEVPLGIYRIKIASGDTWYGLDDLFGPGTRVQTAEKPLQFYAEGNTITGHTLYLQSVGGGNRFPTAEAARKEF</sequence>
<keyword evidence="3" id="KW-0614">Plasmid</keyword>
<feature type="compositionally biased region" description="Basic and acidic residues" evidence="1">
    <location>
        <begin position="1"/>
        <end position="16"/>
    </location>
</feature>
<proteinExistence type="predicted"/>
<organism evidence="3 4">
    <name type="scientific">Cupriavidus taiwanensis</name>
    <dbReference type="NCBI Taxonomy" id="164546"/>
    <lineage>
        <taxon>Bacteria</taxon>
        <taxon>Pseudomonadati</taxon>
        <taxon>Pseudomonadota</taxon>
        <taxon>Betaproteobacteria</taxon>
        <taxon>Burkholderiales</taxon>
        <taxon>Burkholderiaceae</taxon>
        <taxon>Cupriavidus</taxon>
    </lineage>
</organism>
<keyword evidence="2" id="KW-1133">Transmembrane helix</keyword>
<dbReference type="EMBL" id="LT991978">
    <property type="protein sequence ID" value="SPK77225.1"/>
    <property type="molecule type" value="Genomic_DNA"/>
</dbReference>
<evidence type="ECO:0000256" key="1">
    <source>
        <dbReference type="SAM" id="MobiDB-lite"/>
    </source>
</evidence>
<dbReference type="Proteomes" id="UP000255505">
    <property type="component" value="Plasmid III"/>
</dbReference>
<keyword evidence="2" id="KW-0812">Transmembrane</keyword>
<protein>
    <recommendedName>
        <fullName evidence="5">Transmembrane protein</fullName>
    </recommendedName>
</protein>
<keyword evidence="2" id="KW-0472">Membrane</keyword>
<evidence type="ECO:0000256" key="2">
    <source>
        <dbReference type="SAM" id="Phobius"/>
    </source>
</evidence>
<dbReference type="AlphaFoldDB" id="A0A375IVM8"/>
<accession>A0A375IVM8</accession>
<evidence type="ECO:0000313" key="4">
    <source>
        <dbReference type="Proteomes" id="UP000255505"/>
    </source>
</evidence>
<feature type="region of interest" description="Disordered" evidence="1">
    <location>
        <begin position="1"/>
        <end position="34"/>
    </location>
</feature>
<reference evidence="3 4" key="1">
    <citation type="submission" date="2018-01" db="EMBL/GenBank/DDBJ databases">
        <authorList>
            <person name="Gaut B.S."/>
            <person name="Morton B.R."/>
            <person name="Clegg M.T."/>
            <person name="Duvall M.R."/>
        </authorList>
    </citation>
    <scope>NUCLEOTIDE SEQUENCE [LARGE SCALE GENOMIC DNA]</scope>
    <source>
        <strain evidence="3">Cupriavidus taiwanensis LMG 19425</strain>
        <plasmid evidence="4">Plasmid iii</plasmid>
    </source>
</reference>
<gene>
    <name evidence="3" type="ORF">CT19425_P30074</name>
</gene>
<geneLocation type="plasmid" evidence="3">
    <name>III</name>
</geneLocation>
<evidence type="ECO:0000313" key="3">
    <source>
        <dbReference type="EMBL" id="SPK77225.1"/>
    </source>
</evidence>